<sequence length="218" mass="23146">MVMAKVEVGAAPSLNVAERADGRSASQLRPLSLSRGLLTRAHGSATWSQGSYEKDAEVVVRRSLEYIILTALHPNTAISVILQVINDDGSLLACAMNAACAALVDAGIPLNGLLSAVSCGVTHDGQVFLDPTKPEEQKCKAYVSFVFPSRRLSAVPELPADVDGEPVEYGILTSVTRGAMEVEEYFSCVENCRAAAAKVSEFSRSSIEQSLKGNRDGC</sequence>
<organism evidence="7 8">
    <name type="scientific">Physcomitrium patens</name>
    <name type="common">Spreading-leaved earth moss</name>
    <name type="synonym">Physcomitrella patens</name>
    <dbReference type="NCBI Taxonomy" id="3218"/>
    <lineage>
        <taxon>Eukaryota</taxon>
        <taxon>Viridiplantae</taxon>
        <taxon>Streptophyta</taxon>
        <taxon>Embryophyta</taxon>
        <taxon>Bryophyta</taxon>
        <taxon>Bryophytina</taxon>
        <taxon>Bryopsida</taxon>
        <taxon>Funariidae</taxon>
        <taxon>Funariales</taxon>
        <taxon>Funariaceae</taxon>
        <taxon>Physcomitrium</taxon>
    </lineage>
</organism>
<proteinExistence type="inferred from homology"/>
<dbReference type="Pfam" id="PF01138">
    <property type="entry name" value="RNase_PH"/>
    <property type="match status" value="1"/>
</dbReference>
<dbReference type="GO" id="GO:0000178">
    <property type="term" value="C:exosome (RNase complex)"/>
    <property type="evidence" value="ECO:0007669"/>
    <property type="project" value="UniProtKB-KW"/>
</dbReference>
<evidence type="ECO:0000256" key="2">
    <source>
        <dbReference type="ARBA" id="ARBA00006678"/>
    </source>
</evidence>
<name>A0A7I4DGA4_PHYPA</name>
<feature type="domain" description="Exoribonuclease phosphorolytic" evidence="6">
    <location>
        <begin position="55"/>
        <end position="109"/>
    </location>
</feature>
<evidence type="ECO:0000259" key="6">
    <source>
        <dbReference type="Pfam" id="PF01138"/>
    </source>
</evidence>
<dbReference type="GeneID" id="112281407"/>
<dbReference type="GO" id="GO:0006364">
    <property type="term" value="P:rRNA processing"/>
    <property type="evidence" value="ECO:0007669"/>
    <property type="project" value="UniProtKB-KW"/>
</dbReference>
<accession>A0A7I4DGA4</accession>
<evidence type="ECO:0000256" key="4">
    <source>
        <dbReference type="ARBA" id="ARBA00022835"/>
    </source>
</evidence>
<dbReference type="Gene3D" id="3.30.230.70">
    <property type="entry name" value="GHMP Kinase, N-terminal domain"/>
    <property type="match status" value="2"/>
</dbReference>
<evidence type="ECO:0000313" key="8">
    <source>
        <dbReference type="Proteomes" id="UP000006727"/>
    </source>
</evidence>
<dbReference type="GO" id="GO:0005634">
    <property type="term" value="C:nucleus"/>
    <property type="evidence" value="ECO:0007669"/>
    <property type="project" value="UniProtKB-SubCell"/>
</dbReference>
<dbReference type="PANTHER" id="PTHR11953:SF1">
    <property type="entry name" value="EXOSOME COMPLEX COMPONENT RRP46"/>
    <property type="match status" value="1"/>
</dbReference>
<dbReference type="InterPro" id="IPR027408">
    <property type="entry name" value="PNPase/RNase_PH_dom_sf"/>
</dbReference>
<dbReference type="EMBL" id="ABEU02000004">
    <property type="status" value="NOT_ANNOTATED_CDS"/>
    <property type="molecule type" value="Genomic_DNA"/>
</dbReference>
<evidence type="ECO:0000256" key="3">
    <source>
        <dbReference type="ARBA" id="ARBA00022552"/>
    </source>
</evidence>
<dbReference type="EnsemblPlants" id="Pp3c4_10290V3.3">
    <property type="protein sequence ID" value="Pp3c4_10290V3.3"/>
    <property type="gene ID" value="Pp3c4_10290"/>
</dbReference>
<keyword evidence="3" id="KW-0698">rRNA processing</keyword>
<keyword evidence="4" id="KW-0271">Exosome</keyword>
<dbReference type="Proteomes" id="UP000006727">
    <property type="component" value="Chromosome 4"/>
</dbReference>
<comment type="similarity">
    <text evidence="2">Belongs to the RNase PH family.</text>
</comment>
<dbReference type="AlphaFoldDB" id="A0A7I4DGA4"/>
<gene>
    <name evidence="7" type="primary">LOC112281407</name>
</gene>
<comment type="subcellular location">
    <subcellularLocation>
        <location evidence="1">Nucleus</location>
    </subcellularLocation>
</comment>
<dbReference type="InterPro" id="IPR020568">
    <property type="entry name" value="Ribosomal_Su5_D2-typ_SF"/>
</dbReference>
<protein>
    <recommendedName>
        <fullName evidence="6">Exoribonuclease phosphorolytic domain-containing protein</fullName>
    </recommendedName>
</protein>
<evidence type="ECO:0000313" key="7">
    <source>
        <dbReference type="EnsemblPlants" id="Pp3c4_10290V3.3"/>
    </source>
</evidence>
<keyword evidence="8" id="KW-1185">Reference proteome</keyword>
<dbReference type="RefSeq" id="XP_073389904.1">
    <property type="nucleotide sequence ID" value="XM_073533803.1"/>
</dbReference>
<dbReference type="InterPro" id="IPR001247">
    <property type="entry name" value="ExoRNase_PH_dom1"/>
</dbReference>
<evidence type="ECO:0000256" key="5">
    <source>
        <dbReference type="ARBA" id="ARBA00023242"/>
    </source>
</evidence>
<evidence type="ECO:0000256" key="1">
    <source>
        <dbReference type="ARBA" id="ARBA00004123"/>
    </source>
</evidence>
<reference evidence="7" key="3">
    <citation type="submission" date="2020-12" db="UniProtKB">
        <authorList>
            <consortium name="EnsemblPlants"/>
        </authorList>
    </citation>
    <scope>IDENTIFICATION</scope>
</reference>
<reference evidence="7 8" key="2">
    <citation type="journal article" date="2018" name="Plant J.">
        <title>The Physcomitrella patens chromosome-scale assembly reveals moss genome structure and evolution.</title>
        <authorList>
            <person name="Lang D."/>
            <person name="Ullrich K.K."/>
            <person name="Murat F."/>
            <person name="Fuchs J."/>
            <person name="Jenkins J."/>
            <person name="Haas F.B."/>
            <person name="Piednoel M."/>
            <person name="Gundlach H."/>
            <person name="Van Bel M."/>
            <person name="Meyberg R."/>
            <person name="Vives C."/>
            <person name="Morata J."/>
            <person name="Symeonidi A."/>
            <person name="Hiss M."/>
            <person name="Muchero W."/>
            <person name="Kamisugi Y."/>
            <person name="Saleh O."/>
            <person name="Blanc G."/>
            <person name="Decker E.L."/>
            <person name="van Gessel N."/>
            <person name="Grimwood J."/>
            <person name="Hayes R.D."/>
            <person name="Graham S.W."/>
            <person name="Gunter L.E."/>
            <person name="McDaniel S.F."/>
            <person name="Hoernstein S.N.W."/>
            <person name="Larsson A."/>
            <person name="Li F.W."/>
            <person name="Perroud P.F."/>
            <person name="Phillips J."/>
            <person name="Ranjan P."/>
            <person name="Rokshar D.S."/>
            <person name="Rothfels C.J."/>
            <person name="Schneider L."/>
            <person name="Shu S."/>
            <person name="Stevenson D.W."/>
            <person name="Thummler F."/>
            <person name="Tillich M."/>
            <person name="Villarreal Aguilar J.C."/>
            <person name="Widiez T."/>
            <person name="Wong G.K."/>
            <person name="Wymore A."/>
            <person name="Zhang Y."/>
            <person name="Zimmer A.D."/>
            <person name="Quatrano R.S."/>
            <person name="Mayer K.F.X."/>
            <person name="Goodstein D."/>
            <person name="Casacuberta J.M."/>
            <person name="Vandepoele K."/>
            <person name="Reski R."/>
            <person name="Cuming A.C."/>
            <person name="Tuskan G.A."/>
            <person name="Maumus F."/>
            <person name="Salse J."/>
            <person name="Schmutz J."/>
            <person name="Rensing S.A."/>
        </authorList>
    </citation>
    <scope>NUCLEOTIDE SEQUENCE [LARGE SCALE GENOMIC DNA]</scope>
    <source>
        <strain evidence="7 8">cv. Gransden 2004</strain>
    </source>
</reference>
<dbReference type="PANTHER" id="PTHR11953">
    <property type="entry name" value="EXOSOME COMPLEX COMPONENT"/>
    <property type="match status" value="1"/>
</dbReference>
<reference evidence="7 8" key="1">
    <citation type="journal article" date="2008" name="Science">
        <title>The Physcomitrella genome reveals evolutionary insights into the conquest of land by plants.</title>
        <authorList>
            <person name="Rensing S."/>
            <person name="Lang D."/>
            <person name="Zimmer A."/>
            <person name="Terry A."/>
            <person name="Salamov A."/>
            <person name="Shapiro H."/>
            <person name="Nishiyama T."/>
            <person name="Perroud P.-F."/>
            <person name="Lindquist E."/>
            <person name="Kamisugi Y."/>
            <person name="Tanahashi T."/>
            <person name="Sakakibara K."/>
            <person name="Fujita T."/>
            <person name="Oishi K."/>
            <person name="Shin-I T."/>
            <person name="Kuroki Y."/>
            <person name="Toyoda A."/>
            <person name="Suzuki Y."/>
            <person name="Hashimoto A."/>
            <person name="Yamaguchi K."/>
            <person name="Sugano A."/>
            <person name="Kohara Y."/>
            <person name="Fujiyama A."/>
            <person name="Anterola A."/>
            <person name="Aoki S."/>
            <person name="Ashton N."/>
            <person name="Barbazuk W.B."/>
            <person name="Barker E."/>
            <person name="Bennetzen J."/>
            <person name="Bezanilla M."/>
            <person name="Blankenship R."/>
            <person name="Cho S.H."/>
            <person name="Dutcher S."/>
            <person name="Estelle M."/>
            <person name="Fawcett J.A."/>
            <person name="Gundlach H."/>
            <person name="Hanada K."/>
            <person name="Heyl A."/>
            <person name="Hicks K.A."/>
            <person name="Hugh J."/>
            <person name="Lohr M."/>
            <person name="Mayer K."/>
            <person name="Melkozernov A."/>
            <person name="Murata T."/>
            <person name="Nelson D."/>
            <person name="Pils B."/>
            <person name="Prigge M."/>
            <person name="Reiss B."/>
            <person name="Renner T."/>
            <person name="Rombauts S."/>
            <person name="Rushton P."/>
            <person name="Sanderfoot A."/>
            <person name="Schween G."/>
            <person name="Shiu S.-H."/>
            <person name="Stueber K."/>
            <person name="Theodoulou F.L."/>
            <person name="Tu H."/>
            <person name="Van de Peer Y."/>
            <person name="Verrier P.J."/>
            <person name="Waters E."/>
            <person name="Wood A."/>
            <person name="Yang L."/>
            <person name="Cove D."/>
            <person name="Cuming A."/>
            <person name="Hasebe M."/>
            <person name="Lucas S."/>
            <person name="Mishler D.B."/>
            <person name="Reski R."/>
            <person name="Grigoriev I."/>
            <person name="Quatrano R.S."/>
            <person name="Boore J.L."/>
        </authorList>
    </citation>
    <scope>NUCLEOTIDE SEQUENCE [LARGE SCALE GENOMIC DNA]</scope>
    <source>
        <strain evidence="7 8">cv. Gransden 2004</strain>
    </source>
</reference>
<dbReference type="InterPro" id="IPR050080">
    <property type="entry name" value="RNase_PH"/>
</dbReference>
<keyword evidence="5" id="KW-0539">Nucleus</keyword>
<dbReference type="SUPFAM" id="SSF55666">
    <property type="entry name" value="Ribonuclease PH domain 2-like"/>
    <property type="match status" value="1"/>
</dbReference>
<dbReference type="Gramene" id="Pp3c4_10290V3.3">
    <property type="protein sequence ID" value="Pp3c4_10290V3.3"/>
    <property type="gene ID" value="Pp3c4_10290"/>
</dbReference>
<dbReference type="InterPro" id="IPR036345">
    <property type="entry name" value="ExoRNase_PH_dom2_sf"/>
</dbReference>
<dbReference type="SUPFAM" id="SSF54211">
    <property type="entry name" value="Ribosomal protein S5 domain 2-like"/>
    <property type="match status" value="1"/>
</dbReference>